<name>A0ACC3N1M8_9PEZI</name>
<organism evidence="1 2">
    <name type="scientific">Vermiconidia calcicola</name>
    <dbReference type="NCBI Taxonomy" id="1690605"/>
    <lineage>
        <taxon>Eukaryota</taxon>
        <taxon>Fungi</taxon>
        <taxon>Dikarya</taxon>
        <taxon>Ascomycota</taxon>
        <taxon>Pezizomycotina</taxon>
        <taxon>Dothideomycetes</taxon>
        <taxon>Dothideomycetidae</taxon>
        <taxon>Mycosphaerellales</taxon>
        <taxon>Extremaceae</taxon>
        <taxon>Vermiconidia</taxon>
    </lineage>
</organism>
<gene>
    <name evidence="1" type="ORF">LTR37_012166</name>
</gene>
<reference evidence="1" key="1">
    <citation type="submission" date="2023-07" db="EMBL/GenBank/DDBJ databases">
        <title>Black Yeasts Isolated from many extreme environments.</title>
        <authorList>
            <person name="Coleine C."/>
            <person name="Stajich J.E."/>
            <person name="Selbmann L."/>
        </authorList>
    </citation>
    <scope>NUCLEOTIDE SEQUENCE</scope>
    <source>
        <strain evidence="1">CCFEE 5714</strain>
    </source>
</reference>
<dbReference type="Proteomes" id="UP001281147">
    <property type="component" value="Unassembled WGS sequence"/>
</dbReference>
<dbReference type="EMBL" id="JAUTXU010000111">
    <property type="protein sequence ID" value="KAK3707322.1"/>
    <property type="molecule type" value="Genomic_DNA"/>
</dbReference>
<protein>
    <submittedName>
        <fullName evidence="1">Uncharacterized protein</fullName>
    </submittedName>
</protein>
<comment type="caution">
    <text evidence="1">The sequence shown here is derived from an EMBL/GenBank/DDBJ whole genome shotgun (WGS) entry which is preliminary data.</text>
</comment>
<accession>A0ACC3N1M8</accession>
<evidence type="ECO:0000313" key="1">
    <source>
        <dbReference type="EMBL" id="KAK3707322.1"/>
    </source>
</evidence>
<evidence type="ECO:0000313" key="2">
    <source>
        <dbReference type="Proteomes" id="UP001281147"/>
    </source>
</evidence>
<proteinExistence type="predicted"/>
<sequence length="560" mass="61220">MTKAELSCNRRISANVNDDAWDGGSIIQDASPLDDPYEHVLSDHTQLYQPDLTMDKDRFPLSTSREPNPLRPYYIPPSIGSTPSASPSQPLHTGRPAPSPSLSSSAREYLPEIDLDIKSTTSEAWQQTRSLLDTLAWRYTSVLLSQPFDVAKTVLQVSLPPSTAAPGITKKRKTSPRRTGSSGRIDGSRRFRGEYDDPHSGEEDSDEIEESDDMPDYFTSAAPRSRSPRKRRRSPSGRGLSLSPSPTPTPRDRREHDPDEHYKLRLKKPDSITHAISTLYNTSGAVGLWRATNCTFLYSILMRTTDSFVRSLLLAIAGLPDIIGPDPAGLGAALSVTGSAGFSGLDLTESPNPIGSLVVVGLASCLTGLLLAPLDLVRTRLIITPTSHQPRGLVHNLRHLPSFLAPSTLWLPTALYHTIPQIFSAACPLLLRRQLKITPDLTPSLWSLATFATSITDLFIRLPLETILRRAQVFSLKRVEPELPTIVETASYSGVWATVYSILYVEGETSSKDSKGMIRVRRGQGPAGLVRGWRVGFWGLVGVWGGGVIGPGESKGRGEF</sequence>
<keyword evidence="2" id="KW-1185">Reference proteome</keyword>